<organism evidence="8 9">
    <name type="scientific">Corynebacterium uropygiale</name>
    <dbReference type="NCBI Taxonomy" id="1775911"/>
    <lineage>
        <taxon>Bacteria</taxon>
        <taxon>Bacillati</taxon>
        <taxon>Actinomycetota</taxon>
        <taxon>Actinomycetes</taxon>
        <taxon>Mycobacteriales</taxon>
        <taxon>Corynebacteriaceae</taxon>
        <taxon>Corynebacterium</taxon>
    </lineage>
</organism>
<feature type="site" description="Lowers pKa of active site Tyr" evidence="6">
    <location>
        <position position="72"/>
    </location>
</feature>
<sequence length="275" mass="30668">MSETLTFPHLGLGTVYLRGEEGAGIVDSAIEAGYRLIDTAYNYENEGAVGLGIRRALARTGVEREEIIVSTKLAGRYHERPLADRAIEESAARLGHGAIDLLLIHWPNPKQGHFTEAWAAMLDARERGLVKHLGVSNFLPEHIEELHSVSAELPEVNQLEIHPMFPQDEAVAWHQDHGIAVESWSPLGRGELLNHPTLRALAEEHHTGVAELILAWHHTRGLIPLPRTSHPERLRDNFEAARVTLDDTTVATISGISEGHPHRLWDQDPAEYEEF</sequence>
<dbReference type="RefSeq" id="WP_236117708.1">
    <property type="nucleotide sequence ID" value="NZ_JAKGSI010000001.1"/>
</dbReference>
<protein>
    <submittedName>
        <fullName evidence="8">Aldo/keto reductase</fullName>
    </submittedName>
</protein>
<feature type="domain" description="NADP-dependent oxidoreductase" evidence="7">
    <location>
        <begin position="11"/>
        <end position="257"/>
    </location>
</feature>
<gene>
    <name evidence="8" type="ORF">L1O03_01855</name>
</gene>
<evidence type="ECO:0000259" key="7">
    <source>
        <dbReference type="Pfam" id="PF00248"/>
    </source>
</evidence>
<evidence type="ECO:0000256" key="5">
    <source>
        <dbReference type="PIRSR" id="PIRSR000097-2"/>
    </source>
</evidence>
<dbReference type="EMBL" id="JAKGSI010000001">
    <property type="protein sequence ID" value="MCF4005920.1"/>
    <property type="molecule type" value="Genomic_DNA"/>
</dbReference>
<dbReference type="Pfam" id="PF00248">
    <property type="entry name" value="Aldo_ket_red"/>
    <property type="match status" value="1"/>
</dbReference>
<accession>A0A9X1QPQ1</accession>
<dbReference type="AlphaFoldDB" id="A0A9X1QPQ1"/>
<dbReference type="Proteomes" id="UP001139336">
    <property type="component" value="Unassembled WGS sequence"/>
</dbReference>
<dbReference type="PROSITE" id="PS00062">
    <property type="entry name" value="ALDOKETO_REDUCTASE_2"/>
    <property type="match status" value="1"/>
</dbReference>
<comment type="caution">
    <text evidence="8">The sequence shown here is derived from an EMBL/GenBank/DDBJ whole genome shotgun (WGS) entry which is preliminary data.</text>
</comment>
<dbReference type="GO" id="GO:0016616">
    <property type="term" value="F:oxidoreductase activity, acting on the CH-OH group of donors, NAD or NADP as acceptor"/>
    <property type="evidence" value="ECO:0007669"/>
    <property type="project" value="UniProtKB-ARBA"/>
</dbReference>
<keyword evidence="9" id="KW-1185">Reference proteome</keyword>
<evidence type="ECO:0000256" key="3">
    <source>
        <dbReference type="ARBA" id="ARBA00023002"/>
    </source>
</evidence>
<evidence type="ECO:0000256" key="6">
    <source>
        <dbReference type="PIRSR" id="PIRSR000097-3"/>
    </source>
</evidence>
<evidence type="ECO:0000256" key="2">
    <source>
        <dbReference type="ARBA" id="ARBA00022857"/>
    </source>
</evidence>
<name>A0A9X1QPQ1_9CORY</name>
<feature type="binding site" evidence="5">
    <location>
        <position position="105"/>
    </location>
    <ligand>
        <name>substrate</name>
    </ligand>
</feature>
<evidence type="ECO:0000256" key="4">
    <source>
        <dbReference type="PIRSR" id="PIRSR000097-1"/>
    </source>
</evidence>
<evidence type="ECO:0000313" key="9">
    <source>
        <dbReference type="Proteomes" id="UP001139336"/>
    </source>
</evidence>
<dbReference type="PIRSF" id="PIRSF000097">
    <property type="entry name" value="AKR"/>
    <property type="match status" value="1"/>
</dbReference>
<comment type="similarity">
    <text evidence="1">Belongs to the aldo/keto reductase family.</text>
</comment>
<dbReference type="InterPro" id="IPR018170">
    <property type="entry name" value="Aldo/ket_reductase_CS"/>
</dbReference>
<dbReference type="InterPro" id="IPR020471">
    <property type="entry name" value="AKR"/>
</dbReference>
<keyword evidence="3" id="KW-0560">Oxidoreductase</keyword>
<keyword evidence="2" id="KW-0521">NADP</keyword>
<dbReference type="InterPro" id="IPR036812">
    <property type="entry name" value="NAD(P)_OxRdtase_dom_sf"/>
</dbReference>
<evidence type="ECO:0000313" key="8">
    <source>
        <dbReference type="EMBL" id="MCF4005920.1"/>
    </source>
</evidence>
<dbReference type="PANTHER" id="PTHR43827:SF3">
    <property type="entry name" value="NADP-DEPENDENT OXIDOREDUCTASE DOMAIN-CONTAINING PROTEIN"/>
    <property type="match status" value="1"/>
</dbReference>
<proteinExistence type="inferred from homology"/>
<feature type="active site" description="Proton donor" evidence="4">
    <location>
        <position position="43"/>
    </location>
</feature>
<dbReference type="PRINTS" id="PR00069">
    <property type="entry name" value="ALDKETRDTASE"/>
</dbReference>
<evidence type="ECO:0000256" key="1">
    <source>
        <dbReference type="ARBA" id="ARBA00007905"/>
    </source>
</evidence>
<dbReference type="PANTHER" id="PTHR43827">
    <property type="entry name" value="2,5-DIKETO-D-GLUCONIC ACID REDUCTASE"/>
    <property type="match status" value="1"/>
</dbReference>
<reference evidence="8" key="1">
    <citation type="submission" date="2022-01" db="EMBL/GenBank/DDBJ databases">
        <title>Corynebacterium sp. nov isolated from isolated from the feces of the greater white-fronted geese (Anser albifrons) at Poyang Lake, PR China.</title>
        <authorList>
            <person name="Liu Q."/>
        </authorList>
    </citation>
    <scope>NUCLEOTIDE SEQUENCE</scope>
    <source>
        <strain evidence="8">JCM 32435</strain>
    </source>
</reference>
<dbReference type="FunFam" id="3.20.20.100:FF:000002">
    <property type="entry name" value="2,5-diketo-D-gluconic acid reductase A"/>
    <property type="match status" value="1"/>
</dbReference>
<dbReference type="Gene3D" id="3.20.20.100">
    <property type="entry name" value="NADP-dependent oxidoreductase domain"/>
    <property type="match status" value="1"/>
</dbReference>
<dbReference type="SUPFAM" id="SSF51430">
    <property type="entry name" value="NAD(P)-linked oxidoreductase"/>
    <property type="match status" value="1"/>
</dbReference>
<dbReference type="PROSITE" id="PS00798">
    <property type="entry name" value="ALDOKETO_REDUCTASE_1"/>
    <property type="match status" value="1"/>
</dbReference>
<dbReference type="InterPro" id="IPR023210">
    <property type="entry name" value="NADP_OxRdtase_dom"/>
</dbReference>